<dbReference type="PANTHER" id="PTHR43133:SF46">
    <property type="entry name" value="RNA POLYMERASE SIGMA-70 FACTOR ECF SUBFAMILY"/>
    <property type="match status" value="1"/>
</dbReference>
<comment type="caution">
    <text evidence="7">The sequence shown here is derived from an EMBL/GenBank/DDBJ whole genome shotgun (WGS) entry which is preliminary data.</text>
</comment>
<protein>
    <submittedName>
        <fullName evidence="7">RNA polymerase sigma-70 factor (ECF subfamily)</fullName>
    </submittedName>
</protein>
<dbReference type="GO" id="GO:0003677">
    <property type="term" value="F:DNA binding"/>
    <property type="evidence" value="ECO:0007669"/>
    <property type="project" value="InterPro"/>
</dbReference>
<name>A0A4Q7MYH9_9BACT</name>
<evidence type="ECO:0000256" key="2">
    <source>
        <dbReference type="ARBA" id="ARBA00023015"/>
    </source>
</evidence>
<dbReference type="GO" id="GO:0006352">
    <property type="term" value="P:DNA-templated transcription initiation"/>
    <property type="evidence" value="ECO:0007669"/>
    <property type="project" value="InterPro"/>
</dbReference>
<sequence length="196" mass="23354">MQDRSLQKHWFKQIAEGDETAFRSLFETYWDHLYTVAMLLTKSETLSEDIVQETFLKVWNKRRELPEVDKPEGYLFIIARNQIYNLMKQQQREIKYRKYVLDWFEAANETPENDLLFKESSQLLHRAIGQLSSHQQTVYKLTREQGLSYEETARTLNISTSTVRNHMVNSLKIIREYLKTHTSPLVFTIAMLETLK</sequence>
<proteinExistence type="inferred from homology"/>
<dbReference type="InterPro" id="IPR036388">
    <property type="entry name" value="WH-like_DNA-bd_sf"/>
</dbReference>
<keyword evidence="3" id="KW-0731">Sigma factor</keyword>
<dbReference type="Pfam" id="PF04542">
    <property type="entry name" value="Sigma70_r2"/>
    <property type="match status" value="1"/>
</dbReference>
<dbReference type="Gene3D" id="1.10.1740.10">
    <property type="match status" value="1"/>
</dbReference>
<evidence type="ECO:0000313" key="7">
    <source>
        <dbReference type="EMBL" id="RZS74277.1"/>
    </source>
</evidence>
<organism evidence="7 8">
    <name type="scientific">Pseudobacter ginsenosidimutans</name>
    <dbReference type="NCBI Taxonomy" id="661488"/>
    <lineage>
        <taxon>Bacteria</taxon>
        <taxon>Pseudomonadati</taxon>
        <taxon>Bacteroidota</taxon>
        <taxon>Chitinophagia</taxon>
        <taxon>Chitinophagales</taxon>
        <taxon>Chitinophagaceae</taxon>
        <taxon>Pseudobacter</taxon>
    </lineage>
</organism>
<evidence type="ECO:0000256" key="1">
    <source>
        <dbReference type="ARBA" id="ARBA00010641"/>
    </source>
</evidence>
<dbReference type="Gene3D" id="1.10.10.10">
    <property type="entry name" value="Winged helix-like DNA-binding domain superfamily/Winged helix DNA-binding domain"/>
    <property type="match status" value="1"/>
</dbReference>
<dbReference type="InterPro" id="IPR007627">
    <property type="entry name" value="RNA_pol_sigma70_r2"/>
</dbReference>
<dbReference type="NCBIfam" id="TIGR02937">
    <property type="entry name" value="sigma70-ECF"/>
    <property type="match status" value="1"/>
</dbReference>
<keyword evidence="8" id="KW-1185">Reference proteome</keyword>
<evidence type="ECO:0000256" key="4">
    <source>
        <dbReference type="ARBA" id="ARBA00023163"/>
    </source>
</evidence>
<feature type="domain" description="RNA polymerase sigma-70 region 2" evidence="5">
    <location>
        <begin position="25"/>
        <end position="92"/>
    </location>
</feature>
<evidence type="ECO:0000256" key="3">
    <source>
        <dbReference type="ARBA" id="ARBA00023082"/>
    </source>
</evidence>
<dbReference type="Proteomes" id="UP000293874">
    <property type="component" value="Unassembled WGS sequence"/>
</dbReference>
<comment type="similarity">
    <text evidence="1">Belongs to the sigma-70 factor family. ECF subfamily.</text>
</comment>
<dbReference type="SUPFAM" id="SSF88946">
    <property type="entry name" value="Sigma2 domain of RNA polymerase sigma factors"/>
    <property type="match status" value="1"/>
</dbReference>
<reference evidence="7 8" key="1">
    <citation type="submission" date="2019-02" db="EMBL/GenBank/DDBJ databases">
        <title>Genomic Encyclopedia of Type Strains, Phase IV (KMG-IV): sequencing the most valuable type-strain genomes for metagenomic binning, comparative biology and taxonomic classification.</title>
        <authorList>
            <person name="Goeker M."/>
        </authorList>
    </citation>
    <scope>NUCLEOTIDE SEQUENCE [LARGE SCALE GENOMIC DNA]</scope>
    <source>
        <strain evidence="7 8">DSM 18116</strain>
    </source>
</reference>
<evidence type="ECO:0000259" key="6">
    <source>
        <dbReference type="Pfam" id="PF08281"/>
    </source>
</evidence>
<dbReference type="EMBL" id="SGXA01000001">
    <property type="protein sequence ID" value="RZS74277.1"/>
    <property type="molecule type" value="Genomic_DNA"/>
</dbReference>
<dbReference type="InterPro" id="IPR013249">
    <property type="entry name" value="RNA_pol_sigma70_r4_t2"/>
</dbReference>
<dbReference type="GO" id="GO:0016987">
    <property type="term" value="F:sigma factor activity"/>
    <property type="evidence" value="ECO:0007669"/>
    <property type="project" value="UniProtKB-KW"/>
</dbReference>
<dbReference type="InterPro" id="IPR039425">
    <property type="entry name" value="RNA_pol_sigma-70-like"/>
</dbReference>
<dbReference type="InterPro" id="IPR014327">
    <property type="entry name" value="RNA_pol_sigma70_bacteroid"/>
</dbReference>
<dbReference type="CDD" id="cd06171">
    <property type="entry name" value="Sigma70_r4"/>
    <property type="match status" value="1"/>
</dbReference>
<accession>A0A4Q7MYH9</accession>
<evidence type="ECO:0000313" key="8">
    <source>
        <dbReference type="Proteomes" id="UP000293874"/>
    </source>
</evidence>
<dbReference type="SUPFAM" id="SSF88659">
    <property type="entry name" value="Sigma3 and sigma4 domains of RNA polymerase sigma factors"/>
    <property type="match status" value="1"/>
</dbReference>
<dbReference type="InterPro" id="IPR013325">
    <property type="entry name" value="RNA_pol_sigma_r2"/>
</dbReference>
<dbReference type="InterPro" id="IPR013324">
    <property type="entry name" value="RNA_pol_sigma_r3/r4-like"/>
</dbReference>
<dbReference type="NCBIfam" id="TIGR02985">
    <property type="entry name" value="Sig70_bacteroi1"/>
    <property type="match status" value="1"/>
</dbReference>
<feature type="domain" description="RNA polymerase sigma factor 70 region 4 type 2" evidence="6">
    <location>
        <begin position="122"/>
        <end position="172"/>
    </location>
</feature>
<keyword evidence="4" id="KW-0804">Transcription</keyword>
<dbReference type="OrthoDB" id="1342792at2"/>
<dbReference type="PANTHER" id="PTHR43133">
    <property type="entry name" value="RNA POLYMERASE ECF-TYPE SIGMA FACTO"/>
    <property type="match status" value="1"/>
</dbReference>
<keyword evidence="2" id="KW-0805">Transcription regulation</keyword>
<dbReference type="InterPro" id="IPR014284">
    <property type="entry name" value="RNA_pol_sigma-70_dom"/>
</dbReference>
<gene>
    <name evidence="7" type="ORF">EV199_0121</name>
</gene>
<dbReference type="AlphaFoldDB" id="A0A4Q7MYH9"/>
<dbReference type="Pfam" id="PF08281">
    <property type="entry name" value="Sigma70_r4_2"/>
    <property type="match status" value="1"/>
</dbReference>
<evidence type="ECO:0000259" key="5">
    <source>
        <dbReference type="Pfam" id="PF04542"/>
    </source>
</evidence>
<dbReference type="RefSeq" id="WP_130538751.1">
    <property type="nucleotide sequence ID" value="NZ_CP042431.1"/>
</dbReference>